<dbReference type="SMART" id="SM00385">
    <property type="entry name" value="CYCLIN"/>
    <property type="match status" value="1"/>
</dbReference>
<dbReference type="InterPro" id="IPR013763">
    <property type="entry name" value="Cyclin-like_dom"/>
</dbReference>
<dbReference type="InterPro" id="IPR043198">
    <property type="entry name" value="Cyclin/Ssn8"/>
</dbReference>
<protein>
    <submittedName>
        <fullName evidence="3">Cyclin-like protein</fullName>
    </submittedName>
</protein>
<accession>A0A137PB13</accession>
<feature type="domain" description="Cyclin-like" evidence="2">
    <location>
        <begin position="43"/>
        <end position="125"/>
    </location>
</feature>
<reference evidence="3 4" key="1">
    <citation type="journal article" date="2015" name="Genome Biol. Evol.">
        <title>Phylogenomic analyses indicate that early fungi evolved digesting cell walls of algal ancestors of land plants.</title>
        <authorList>
            <person name="Chang Y."/>
            <person name="Wang S."/>
            <person name="Sekimoto S."/>
            <person name="Aerts A.L."/>
            <person name="Choi C."/>
            <person name="Clum A."/>
            <person name="LaButti K.M."/>
            <person name="Lindquist E.A."/>
            <person name="Yee Ngan C."/>
            <person name="Ohm R.A."/>
            <person name="Salamov A.A."/>
            <person name="Grigoriev I.V."/>
            <person name="Spatafora J.W."/>
            <person name="Berbee M.L."/>
        </authorList>
    </citation>
    <scope>NUCLEOTIDE SEQUENCE [LARGE SCALE GENOMIC DNA]</scope>
    <source>
        <strain evidence="3 4">NRRL 28638</strain>
    </source>
</reference>
<dbReference type="AlphaFoldDB" id="A0A137PB13"/>
<dbReference type="InterPro" id="IPR006671">
    <property type="entry name" value="Cyclin_N"/>
</dbReference>
<gene>
    <name evidence="3" type="ORF">CONCODRAFT_69282</name>
</gene>
<keyword evidence="1" id="KW-0195">Cyclin</keyword>
<dbReference type="CDD" id="cd20546">
    <property type="entry name" value="CYCLIN_SpCG1C_ScCTK2-like_rpt2"/>
    <property type="match status" value="1"/>
</dbReference>
<dbReference type="OMA" id="MYDMMKY"/>
<evidence type="ECO:0000313" key="3">
    <source>
        <dbReference type="EMBL" id="KXN72164.1"/>
    </source>
</evidence>
<dbReference type="Pfam" id="PF00134">
    <property type="entry name" value="Cyclin_N"/>
    <property type="match status" value="1"/>
</dbReference>
<dbReference type="Proteomes" id="UP000070444">
    <property type="component" value="Unassembled WGS sequence"/>
</dbReference>
<dbReference type="PIRSF" id="PIRSF028758">
    <property type="entry name" value="Cyclin, C/H/G types"/>
    <property type="match status" value="1"/>
</dbReference>
<evidence type="ECO:0000313" key="4">
    <source>
        <dbReference type="Proteomes" id="UP000070444"/>
    </source>
</evidence>
<evidence type="ECO:0000256" key="1">
    <source>
        <dbReference type="RuleBase" id="RU000383"/>
    </source>
</evidence>
<dbReference type="InterPro" id="IPR036915">
    <property type="entry name" value="Cyclin-like_sf"/>
</dbReference>
<dbReference type="GO" id="GO:0006357">
    <property type="term" value="P:regulation of transcription by RNA polymerase II"/>
    <property type="evidence" value="ECO:0007669"/>
    <property type="project" value="InterPro"/>
</dbReference>
<dbReference type="SUPFAM" id="SSF47954">
    <property type="entry name" value="Cyclin-like"/>
    <property type="match status" value="2"/>
</dbReference>
<dbReference type="GO" id="GO:0016538">
    <property type="term" value="F:cyclin-dependent protein serine/threonine kinase regulator activity"/>
    <property type="evidence" value="ECO:0007669"/>
    <property type="project" value="InterPro"/>
</dbReference>
<evidence type="ECO:0000259" key="2">
    <source>
        <dbReference type="SMART" id="SM00385"/>
    </source>
</evidence>
<dbReference type="OrthoDB" id="25002at2759"/>
<dbReference type="EMBL" id="KQ964459">
    <property type="protein sequence ID" value="KXN72164.1"/>
    <property type="molecule type" value="Genomic_DNA"/>
</dbReference>
<dbReference type="Gene3D" id="1.10.472.10">
    <property type="entry name" value="Cyclin-like"/>
    <property type="match status" value="2"/>
</dbReference>
<proteinExistence type="inferred from homology"/>
<keyword evidence="4" id="KW-1185">Reference proteome</keyword>
<comment type="similarity">
    <text evidence="1">Belongs to the cyclin family.</text>
</comment>
<dbReference type="STRING" id="796925.A0A137PB13"/>
<organism evidence="3 4">
    <name type="scientific">Conidiobolus coronatus (strain ATCC 28846 / CBS 209.66 / NRRL 28638)</name>
    <name type="common">Delacroixia coronata</name>
    <dbReference type="NCBI Taxonomy" id="796925"/>
    <lineage>
        <taxon>Eukaryota</taxon>
        <taxon>Fungi</taxon>
        <taxon>Fungi incertae sedis</taxon>
        <taxon>Zoopagomycota</taxon>
        <taxon>Entomophthoromycotina</taxon>
        <taxon>Entomophthoromycetes</taxon>
        <taxon>Entomophthorales</taxon>
        <taxon>Ancylistaceae</taxon>
        <taxon>Conidiobolus</taxon>
    </lineage>
</organism>
<sequence length="298" mass="34481">MSDTFHNNSQWYFQLNDMKKTPSIVAKLCSYEQEIDSRARGISFLTHIANALRLPQVTIATACTYFHRFFMRQTFREFHQYDIAVTCLFIACKEEDTGRHIQHFLHEVIKRAFKTSQPSEQTLKTESRRWLDVLAYNEPIVLYTICFDLAIDLPYRHVLNFMENWDGYQAYRKARQNGEFYNDTATMRNAMKLALTAWTFVNDSYKTTVCLTHQPKVIAAAATFIASKHSNIPLNSDATKGLPWWSAFDVSIDEVQACIFNYSLYTSLTLGIFFPIEASNIILSQYDNNPAFSSAQRS</sequence>
<dbReference type="PANTHER" id="PTHR10026">
    <property type="entry name" value="CYCLIN"/>
    <property type="match status" value="1"/>
</dbReference>
<name>A0A137PB13_CONC2</name>